<accession>A0ABR6EA58</accession>
<reference evidence="3" key="1">
    <citation type="journal article" date="2020" name="Syst. Appl. Microbiol.">
        <title>Streptomyces alkaliterrae sp. nov., isolated from an alkaline soil, and emended descriptions of Streptomyces alkaliphilus, Streptomyces calidiresistens and Streptomyces durbertensis.</title>
        <authorList>
            <person name="Swiecimska M."/>
            <person name="Golinska P."/>
            <person name="Nouioui I."/>
            <person name="Wypij M."/>
            <person name="Rai M."/>
            <person name="Sangal V."/>
            <person name="Goodfellow M."/>
        </authorList>
    </citation>
    <scope>NUCLEOTIDE SEQUENCE [LARGE SCALE GENOMIC DNA]</scope>
    <source>
        <strain evidence="3">DSM 104538</strain>
    </source>
</reference>
<keyword evidence="1" id="KW-0812">Transmembrane</keyword>
<comment type="caution">
    <text evidence="2">The sequence shown here is derived from an EMBL/GenBank/DDBJ whole genome shotgun (WGS) entry which is preliminary data.</text>
</comment>
<organism evidence="2 3">
    <name type="scientific">Streptomyces durbertensis</name>
    <dbReference type="NCBI Taxonomy" id="2448886"/>
    <lineage>
        <taxon>Bacteria</taxon>
        <taxon>Bacillati</taxon>
        <taxon>Actinomycetota</taxon>
        <taxon>Actinomycetes</taxon>
        <taxon>Kitasatosporales</taxon>
        <taxon>Streptomycetaceae</taxon>
        <taxon>Streptomyces</taxon>
    </lineage>
</organism>
<gene>
    <name evidence="2" type="ORF">GL263_01345</name>
</gene>
<evidence type="ECO:0000313" key="3">
    <source>
        <dbReference type="Proteomes" id="UP000766698"/>
    </source>
</evidence>
<keyword evidence="1" id="KW-0472">Membrane</keyword>
<dbReference type="Proteomes" id="UP000766698">
    <property type="component" value="Unassembled WGS sequence"/>
</dbReference>
<proteinExistence type="predicted"/>
<evidence type="ECO:0000256" key="1">
    <source>
        <dbReference type="SAM" id="Phobius"/>
    </source>
</evidence>
<keyword evidence="3" id="KW-1185">Reference proteome</keyword>
<feature type="transmembrane region" description="Helical" evidence="1">
    <location>
        <begin position="41"/>
        <end position="63"/>
    </location>
</feature>
<name>A0ABR6EA58_9ACTN</name>
<sequence>MESAVRYTLHQRKGLLWLSAAFAVAGVVSGVRWLLADDWGTFWDFLLTVLPLFLPATIGYAVGRTEFDDKEIRTWRIRGRKRCAWEDVESIVVEIWVAPRNSESHARMVRVVRKDGRSFRLPAPYYSTSWRDPLFTERSEAIVAAWFQAVGERQP</sequence>
<keyword evidence="1" id="KW-1133">Transmembrane helix</keyword>
<evidence type="ECO:0000313" key="2">
    <source>
        <dbReference type="EMBL" id="MBB1242229.1"/>
    </source>
</evidence>
<dbReference type="RefSeq" id="WP_182853656.1">
    <property type="nucleotide sequence ID" value="NZ_WMLF01000009.1"/>
</dbReference>
<protein>
    <submittedName>
        <fullName evidence="2">Uncharacterized protein</fullName>
    </submittedName>
</protein>
<dbReference type="EMBL" id="WMLF01000009">
    <property type="protein sequence ID" value="MBB1242229.1"/>
    <property type="molecule type" value="Genomic_DNA"/>
</dbReference>
<feature type="transmembrane region" description="Helical" evidence="1">
    <location>
        <begin position="15"/>
        <end position="35"/>
    </location>
</feature>